<dbReference type="PANTHER" id="PTHR11363">
    <property type="entry name" value="60S RIBOSOMAL PROTEIN L3-RELATED"/>
    <property type="match status" value="1"/>
</dbReference>
<evidence type="ECO:0000256" key="1">
    <source>
        <dbReference type="ARBA" id="ARBA00006540"/>
    </source>
</evidence>
<evidence type="ECO:0000256" key="4">
    <source>
        <dbReference type="ARBA" id="ARBA00022980"/>
    </source>
</evidence>
<dbReference type="InterPro" id="IPR044892">
    <property type="entry name" value="Ribosomal_L3_dom_3_arc_sf"/>
</dbReference>
<dbReference type="InterPro" id="IPR019928">
    <property type="entry name" value="Ribosomal_uL3_arc"/>
</dbReference>
<dbReference type="NCBIfam" id="NF003261">
    <property type="entry name" value="PRK04231.1"/>
    <property type="match status" value="1"/>
</dbReference>
<comment type="similarity">
    <text evidence="1 6">Belongs to the universal ribosomal protein uL3 family.</text>
</comment>
<dbReference type="HAMAP" id="MF_01325_A">
    <property type="entry name" value="Ribosomal_uL3_A"/>
    <property type="match status" value="1"/>
</dbReference>
<dbReference type="Gene3D" id="4.10.960.10">
    <property type="entry name" value="Ribosomal protein L3, domain 3"/>
    <property type="match status" value="1"/>
</dbReference>
<dbReference type="KEGG" id="ppac:PAP_01710"/>
<dbReference type="InterPro" id="IPR019926">
    <property type="entry name" value="Ribosomal_uL3_CS"/>
</dbReference>
<accession>A0A075LRP3</accession>
<protein>
    <recommendedName>
        <fullName evidence="6">Large ribosomal subunit protein uL3</fullName>
    </recommendedName>
</protein>
<dbReference type="GO" id="GO:0022625">
    <property type="term" value="C:cytosolic large ribosomal subunit"/>
    <property type="evidence" value="ECO:0007669"/>
    <property type="project" value="UniProtKB-UniRule"/>
</dbReference>
<reference evidence="8 9" key="2">
    <citation type="journal article" date="2015" name="Genome Announc.">
        <title>Complete Genome Sequence of Hyperthermophilic Piezophilic Archaeon Palaeococcus pacificus DY20341T, Isolated from Deep-Sea Hydrothermal Sediments.</title>
        <authorList>
            <person name="Zeng X."/>
            <person name="Jebbar M."/>
            <person name="Shao Z."/>
        </authorList>
    </citation>
    <scope>NUCLEOTIDE SEQUENCE [LARGE SCALE GENOMIC DNA]</scope>
    <source>
        <strain evidence="8 9">DY20341</strain>
    </source>
</reference>
<organism evidence="8 9">
    <name type="scientific">Palaeococcus pacificus DY20341</name>
    <dbReference type="NCBI Taxonomy" id="1343739"/>
    <lineage>
        <taxon>Archaea</taxon>
        <taxon>Methanobacteriati</taxon>
        <taxon>Methanobacteriota</taxon>
        <taxon>Thermococci</taxon>
        <taxon>Thermococcales</taxon>
        <taxon>Thermococcaceae</taxon>
        <taxon>Palaeococcus</taxon>
    </lineage>
</organism>
<dbReference type="InterPro" id="IPR009000">
    <property type="entry name" value="Transl_B-barrel_sf"/>
</dbReference>
<keyword evidence="9" id="KW-1185">Reference proteome</keyword>
<evidence type="ECO:0000313" key="9">
    <source>
        <dbReference type="Proteomes" id="UP000027981"/>
    </source>
</evidence>
<name>A0A075LRP3_9EURY</name>
<dbReference type="STRING" id="1343739.PAP_01710"/>
<dbReference type="RefSeq" id="WP_048164325.1">
    <property type="nucleotide sequence ID" value="NZ_CP006019.1"/>
</dbReference>
<evidence type="ECO:0000256" key="2">
    <source>
        <dbReference type="ARBA" id="ARBA00022730"/>
    </source>
</evidence>
<dbReference type="Gene3D" id="2.40.30.10">
    <property type="entry name" value="Translation factors"/>
    <property type="match status" value="1"/>
</dbReference>
<sequence>MGKISRPRRGSLGYAPRKRAKKIVPRIKSWPQTDETRILGFAGYKAGMTHVLMIDDWPGRLTNGKEIFVPVTVVEVPPMVVYGIRAYKQGYLGLETATEVWAPNLNGDLKRRIKTLPKNYNEEAFQQKLGELEDMIKEGEIVEVRALVHTQPRLIKLKKKPDVMEYAVGGSSVEEKFAYLKEKIGNEIRASEVLKEGELLDAIAVTKGKGFQGVIKRFGVKLRSHKDSKARRKVASIGPWHPTRVMWTVPMPGQMGFHTRTEYNKRLLRIGENGVLKLGDEEIEITPKGGFPHYGIIRSDFLMVAGTLPGSIKRIIRFRPAIRPPARKPPVEAPQITYVSRESKQ</sequence>
<dbReference type="InterPro" id="IPR000597">
    <property type="entry name" value="Ribosomal_uL3"/>
</dbReference>
<dbReference type="HOGENOM" id="CLU_033361_2_0_2"/>
<dbReference type="Gene3D" id="3.30.1430.10">
    <property type="match status" value="1"/>
</dbReference>
<reference evidence="9" key="1">
    <citation type="submission" date="2013-06" db="EMBL/GenBank/DDBJ databases">
        <title>Complete Genome Sequence of Hyperthermophilic Palaeococcus pacificus DY20341T, Isolated from a Deep-Sea Hydrothermal Sediments.</title>
        <authorList>
            <person name="Zeng X."/>
            <person name="Shao Z."/>
        </authorList>
    </citation>
    <scope>NUCLEOTIDE SEQUENCE [LARGE SCALE GENOMIC DNA]</scope>
    <source>
        <strain evidence="9">DY20341</strain>
    </source>
</reference>
<keyword evidence="3 6" id="KW-0694">RNA-binding</keyword>
<keyword evidence="5 6" id="KW-0687">Ribonucleoprotein</keyword>
<dbReference type="SUPFAM" id="SSF50447">
    <property type="entry name" value="Translation proteins"/>
    <property type="match status" value="1"/>
</dbReference>
<dbReference type="Pfam" id="PF00297">
    <property type="entry name" value="Ribosomal_L3"/>
    <property type="match status" value="1"/>
</dbReference>
<comment type="function">
    <text evidence="6">One of the primary rRNA binding proteins, it binds directly near the 3'-end of the 23S rRNA, where it nucleates assembly of the 50S subunit.</text>
</comment>
<dbReference type="GeneID" id="24841475"/>
<dbReference type="Proteomes" id="UP000027981">
    <property type="component" value="Chromosome"/>
</dbReference>
<evidence type="ECO:0000256" key="6">
    <source>
        <dbReference type="HAMAP-Rule" id="MF_01325"/>
    </source>
</evidence>
<dbReference type="GO" id="GO:0019843">
    <property type="term" value="F:rRNA binding"/>
    <property type="evidence" value="ECO:0007669"/>
    <property type="project" value="UniProtKB-UniRule"/>
</dbReference>
<dbReference type="InterPro" id="IPR045077">
    <property type="entry name" value="L3_arc_euk"/>
</dbReference>
<dbReference type="eggNOG" id="arCOG04070">
    <property type="taxonomic scope" value="Archaea"/>
</dbReference>
<evidence type="ECO:0000313" key="8">
    <source>
        <dbReference type="EMBL" id="AIF68781.1"/>
    </source>
</evidence>
<dbReference type="PROSITE" id="PS00474">
    <property type="entry name" value="RIBOSOMAL_L3"/>
    <property type="match status" value="1"/>
</dbReference>
<dbReference type="AlphaFoldDB" id="A0A075LRP3"/>
<dbReference type="EMBL" id="CP006019">
    <property type="protein sequence ID" value="AIF68781.1"/>
    <property type="molecule type" value="Genomic_DNA"/>
</dbReference>
<dbReference type="OrthoDB" id="6121at2157"/>
<dbReference type="GO" id="GO:0003735">
    <property type="term" value="F:structural constituent of ribosome"/>
    <property type="evidence" value="ECO:0007669"/>
    <property type="project" value="UniProtKB-UniRule"/>
</dbReference>
<dbReference type="GO" id="GO:0006412">
    <property type="term" value="P:translation"/>
    <property type="evidence" value="ECO:0007669"/>
    <property type="project" value="UniProtKB-UniRule"/>
</dbReference>
<dbReference type="PANTHER" id="PTHR11363:SF5">
    <property type="entry name" value="LARGE RIBOSOMAL SUBUNIT PROTEIN UL3"/>
    <property type="match status" value="1"/>
</dbReference>
<feature type="region of interest" description="Disordered" evidence="7">
    <location>
        <begin position="326"/>
        <end position="345"/>
    </location>
</feature>
<evidence type="ECO:0000256" key="5">
    <source>
        <dbReference type="ARBA" id="ARBA00023274"/>
    </source>
</evidence>
<comment type="subunit">
    <text evidence="6">Part of the 50S ribosomal subunit. Forms a cluster with proteins L14 and L24e.</text>
</comment>
<evidence type="ECO:0000256" key="3">
    <source>
        <dbReference type="ARBA" id="ARBA00022884"/>
    </source>
</evidence>
<keyword evidence="2 6" id="KW-0699">rRNA-binding</keyword>
<evidence type="ECO:0000256" key="7">
    <source>
        <dbReference type="SAM" id="MobiDB-lite"/>
    </source>
</evidence>
<gene>
    <name evidence="6" type="primary">rpl3</name>
    <name evidence="8" type="ORF">PAP_01710</name>
</gene>
<keyword evidence="4 6" id="KW-0689">Ribosomal protein</keyword>
<dbReference type="NCBIfam" id="TIGR03626">
    <property type="entry name" value="L3_arch"/>
    <property type="match status" value="1"/>
</dbReference>
<proteinExistence type="inferred from homology"/>